<dbReference type="Proteomes" id="UP000054995">
    <property type="component" value="Unassembled WGS sequence"/>
</dbReference>
<gene>
    <name evidence="1" type="ORF">T4D_342</name>
</gene>
<sequence length="47" mass="5543">MLMYMQVFSPDIGEAYMIPEQRDQSTRVNPNMGRVMKLWELQYNSSG</sequence>
<name>A0A0V1DQX6_TRIPS</name>
<proteinExistence type="predicted"/>
<comment type="caution">
    <text evidence="1">The sequence shown here is derived from an EMBL/GenBank/DDBJ whole genome shotgun (WGS) entry which is preliminary data.</text>
</comment>
<evidence type="ECO:0000313" key="2">
    <source>
        <dbReference type="Proteomes" id="UP000054995"/>
    </source>
</evidence>
<dbReference type="AlphaFoldDB" id="A0A0V1DQX6"/>
<accession>A0A0V1DQX6</accession>
<keyword evidence="2" id="KW-1185">Reference proteome</keyword>
<reference evidence="1 2" key="1">
    <citation type="submission" date="2015-01" db="EMBL/GenBank/DDBJ databases">
        <title>Evolution of Trichinella species and genotypes.</title>
        <authorList>
            <person name="Korhonen P.K."/>
            <person name="Edoardo P."/>
            <person name="Giuseppe L.R."/>
            <person name="Gasser R.B."/>
        </authorList>
    </citation>
    <scope>NUCLEOTIDE SEQUENCE [LARGE SCALE GENOMIC DNA]</scope>
    <source>
        <strain evidence="1">ISS470</strain>
    </source>
</reference>
<organism evidence="1 2">
    <name type="scientific">Trichinella pseudospiralis</name>
    <name type="common">Parasitic roundworm</name>
    <dbReference type="NCBI Taxonomy" id="6337"/>
    <lineage>
        <taxon>Eukaryota</taxon>
        <taxon>Metazoa</taxon>
        <taxon>Ecdysozoa</taxon>
        <taxon>Nematoda</taxon>
        <taxon>Enoplea</taxon>
        <taxon>Dorylaimia</taxon>
        <taxon>Trichinellida</taxon>
        <taxon>Trichinellidae</taxon>
        <taxon>Trichinella</taxon>
    </lineage>
</organism>
<dbReference type="EMBL" id="JYDT01002064">
    <property type="protein sequence ID" value="KRY63720.1"/>
    <property type="molecule type" value="Genomic_DNA"/>
</dbReference>
<evidence type="ECO:0000313" key="1">
    <source>
        <dbReference type="EMBL" id="KRY63720.1"/>
    </source>
</evidence>
<protein>
    <submittedName>
        <fullName evidence="1">Uncharacterized protein</fullName>
    </submittedName>
</protein>